<organism evidence="1 2">
    <name type="scientific">Gibberella nygamai</name>
    <name type="common">Bean root rot disease fungus</name>
    <name type="synonym">Fusarium nygamai</name>
    <dbReference type="NCBI Taxonomy" id="42673"/>
    <lineage>
        <taxon>Eukaryota</taxon>
        <taxon>Fungi</taxon>
        <taxon>Dikarya</taxon>
        <taxon>Ascomycota</taxon>
        <taxon>Pezizomycotina</taxon>
        <taxon>Sordariomycetes</taxon>
        <taxon>Hypocreomycetidae</taxon>
        <taxon>Hypocreales</taxon>
        <taxon>Nectriaceae</taxon>
        <taxon>Fusarium</taxon>
        <taxon>Fusarium fujikuroi species complex</taxon>
    </lineage>
</organism>
<keyword evidence="2" id="KW-1185">Reference proteome</keyword>
<comment type="caution">
    <text evidence="1">The sequence shown here is derived from an EMBL/GenBank/DDBJ whole genome shotgun (WGS) entry which is preliminary data.</text>
</comment>
<dbReference type="Proteomes" id="UP000236664">
    <property type="component" value="Unassembled WGS sequence"/>
</dbReference>
<accession>A0A2K0W9L1</accession>
<proteinExistence type="predicted"/>
<protein>
    <submittedName>
        <fullName evidence="1">Uncharacterized protein</fullName>
    </submittedName>
</protein>
<dbReference type="EMBL" id="MTQA01000094">
    <property type="protein sequence ID" value="PNP78988.1"/>
    <property type="molecule type" value="Genomic_DNA"/>
</dbReference>
<sequence>MLIGGIGSSVSLQKHLKANSRAYAKRNNCHVKLVLPDEKERATIPTVVSSGGVYQASNKANGPERIVQCSYGILRTEPLMAHPEHRFKKVTWSPQDGTPYITNTIFWFLTRVKRSPQSGRMNWIVYTFSMPYQAPLTEGGALRVRYSDGILL</sequence>
<gene>
    <name evidence="1" type="ORF">FNYG_07650</name>
</gene>
<dbReference type="STRING" id="42673.A0A2K0W9L1"/>
<evidence type="ECO:0000313" key="2">
    <source>
        <dbReference type="Proteomes" id="UP000236664"/>
    </source>
</evidence>
<name>A0A2K0W9L1_GIBNY</name>
<dbReference type="AlphaFoldDB" id="A0A2K0W9L1"/>
<dbReference type="OrthoDB" id="2963168at2759"/>
<evidence type="ECO:0000313" key="1">
    <source>
        <dbReference type="EMBL" id="PNP78988.1"/>
    </source>
</evidence>
<reference evidence="1 2" key="1">
    <citation type="submission" date="2017-06" db="EMBL/GenBank/DDBJ databases">
        <title>Genome of Fusarium nygamai isolate CS10214.</title>
        <authorList>
            <person name="Gardiner D.M."/>
            <person name="Obanor F."/>
            <person name="Kazan K."/>
        </authorList>
    </citation>
    <scope>NUCLEOTIDE SEQUENCE [LARGE SCALE GENOMIC DNA]</scope>
    <source>
        <strain evidence="1 2">CS10214</strain>
    </source>
</reference>